<evidence type="ECO:0000313" key="2">
    <source>
        <dbReference type="Proteomes" id="UP000076552"/>
    </source>
</evidence>
<gene>
    <name evidence="1" type="ORF">CT0861_04714</name>
</gene>
<organism evidence="1 2">
    <name type="scientific">Colletotrichum tofieldiae</name>
    <dbReference type="NCBI Taxonomy" id="708197"/>
    <lineage>
        <taxon>Eukaryota</taxon>
        <taxon>Fungi</taxon>
        <taxon>Dikarya</taxon>
        <taxon>Ascomycota</taxon>
        <taxon>Pezizomycotina</taxon>
        <taxon>Sordariomycetes</taxon>
        <taxon>Hypocreomycetidae</taxon>
        <taxon>Glomerellales</taxon>
        <taxon>Glomerellaceae</taxon>
        <taxon>Colletotrichum</taxon>
        <taxon>Colletotrichum spaethianum species complex</taxon>
    </lineage>
</organism>
<accession>A0A166RNK5</accession>
<dbReference type="PIRSF" id="PIRSF029958">
    <property type="entry name" value="Necrosis-inducing_protein"/>
    <property type="match status" value="1"/>
</dbReference>
<protein>
    <submittedName>
        <fullName evidence="1">NPP1 domain protein (Necrosis and ethylene inducing protein)</fullName>
    </submittedName>
</protein>
<proteinExistence type="predicted"/>
<dbReference type="PANTHER" id="PTHR33657">
    <property type="entry name" value="DOMAIN PROTEIN, PUTATIVE (AFU_ORTHOLOGUE AFUA_5G00600)-RELATED"/>
    <property type="match status" value="1"/>
</dbReference>
<dbReference type="InterPro" id="IPR008701">
    <property type="entry name" value="NPP1"/>
</dbReference>
<name>A0A166RNK5_9PEZI</name>
<dbReference type="PANTHER" id="PTHR33657:SF6">
    <property type="entry name" value="SECRETED PROTEIN"/>
    <property type="match status" value="1"/>
</dbReference>
<dbReference type="EMBL" id="LFIV01000105">
    <property type="protein sequence ID" value="KZL69499.1"/>
    <property type="molecule type" value="Genomic_DNA"/>
</dbReference>
<dbReference type="AlphaFoldDB" id="A0A166RNK5"/>
<reference evidence="1 2" key="1">
    <citation type="submission" date="2015-06" db="EMBL/GenBank/DDBJ databases">
        <title>Survival trade-offs in plant roots during colonization by closely related pathogenic and mutualistic fungi.</title>
        <authorList>
            <person name="Hacquard S."/>
            <person name="Kracher B."/>
            <person name="Hiruma K."/>
            <person name="Weinman A."/>
            <person name="Muench P."/>
            <person name="Garrido Oter R."/>
            <person name="Ver Loren van Themaat E."/>
            <person name="Dallerey J.-F."/>
            <person name="Damm U."/>
            <person name="Henrissat B."/>
            <person name="Lespinet O."/>
            <person name="Thon M."/>
            <person name="Kemen E."/>
            <person name="McHardy A.C."/>
            <person name="Schulze-Lefert P."/>
            <person name="O'Connell R.J."/>
        </authorList>
    </citation>
    <scope>NUCLEOTIDE SEQUENCE [LARGE SCALE GENOMIC DNA]</scope>
    <source>
        <strain evidence="1 2">0861</strain>
    </source>
</reference>
<comment type="caution">
    <text evidence="1">The sequence shown here is derived from an EMBL/GenBank/DDBJ whole genome shotgun (WGS) entry which is preliminary data.</text>
</comment>
<dbReference type="STRING" id="708197.A0A166RNK5"/>
<dbReference type="Proteomes" id="UP000076552">
    <property type="component" value="Unassembled WGS sequence"/>
</dbReference>
<sequence length="240" mass="26913">MAAPMEQSATGGALERRAGKVINHDVVRGFDTATSDDYYGRSFKLFQPLLLSTSDSCYSYPAVDPNGDYSGGLQIGGSQTGDCRDSAGQTYVRGCWWNKKYAIMYAWYFPKDQNFIKIKGHRHDWEHVVVWINNPDDRRFKPEILGVSASSHSGYKKYVPAPGYDVKDWTHPRVKYFPDVAVFGTHGLDLTSDDGGMSRLIHWELMTPAAQDSLNHVNWGDANFPMGGNFEGNLAKAWPF</sequence>
<dbReference type="Pfam" id="PF05630">
    <property type="entry name" value="NPP1"/>
    <property type="match status" value="1"/>
</dbReference>
<evidence type="ECO:0000313" key="1">
    <source>
        <dbReference type="EMBL" id="KZL69499.1"/>
    </source>
</evidence>
<keyword evidence="2" id="KW-1185">Reference proteome</keyword>